<organism evidence="2 3">
    <name type="scientific">Claviceps africana</name>
    <dbReference type="NCBI Taxonomy" id="83212"/>
    <lineage>
        <taxon>Eukaryota</taxon>
        <taxon>Fungi</taxon>
        <taxon>Dikarya</taxon>
        <taxon>Ascomycota</taxon>
        <taxon>Pezizomycotina</taxon>
        <taxon>Sordariomycetes</taxon>
        <taxon>Hypocreomycetidae</taxon>
        <taxon>Hypocreales</taxon>
        <taxon>Clavicipitaceae</taxon>
        <taxon>Claviceps</taxon>
    </lineage>
</organism>
<protein>
    <submittedName>
        <fullName evidence="2">Uncharacterized protein</fullName>
    </submittedName>
</protein>
<evidence type="ECO:0000313" key="2">
    <source>
        <dbReference type="EMBL" id="KAG5913431.1"/>
    </source>
</evidence>
<proteinExistence type="predicted"/>
<keyword evidence="1" id="KW-0732">Signal</keyword>
<gene>
    <name evidence="2" type="ORF">E4U42_001183</name>
</gene>
<keyword evidence="3" id="KW-1185">Reference proteome</keyword>
<evidence type="ECO:0000256" key="1">
    <source>
        <dbReference type="SAM" id="SignalP"/>
    </source>
</evidence>
<accession>A0A8K0J029</accession>
<name>A0A8K0J029_9HYPO</name>
<dbReference type="EMBL" id="SRPY01001330">
    <property type="protein sequence ID" value="KAG5913431.1"/>
    <property type="molecule type" value="Genomic_DNA"/>
</dbReference>
<reference evidence="2" key="1">
    <citation type="journal article" date="2020" name="bioRxiv">
        <title>Whole genome comparisons of ergot fungi reveals the divergence and evolution of species within the genus Claviceps are the result of varying mechanisms driving genome evolution and host range expansion.</title>
        <authorList>
            <person name="Wyka S.A."/>
            <person name="Mondo S.J."/>
            <person name="Liu M."/>
            <person name="Dettman J."/>
            <person name="Nalam V."/>
            <person name="Broders K.D."/>
        </authorList>
    </citation>
    <scope>NUCLEOTIDE SEQUENCE</scope>
    <source>
        <strain evidence="2">CCC 489</strain>
    </source>
</reference>
<dbReference type="Proteomes" id="UP000811619">
    <property type="component" value="Unassembled WGS sequence"/>
</dbReference>
<dbReference type="AlphaFoldDB" id="A0A8K0J029"/>
<evidence type="ECO:0000313" key="3">
    <source>
        <dbReference type="Proteomes" id="UP000811619"/>
    </source>
</evidence>
<sequence length="63" mass="6574">MQPCSLLPLALAAFGVAKAQVASYTSGDGSIQTLVGAGYRCYEYSGQVDHVDAQAGVEAVFYK</sequence>
<comment type="caution">
    <text evidence="2">The sequence shown here is derived from an EMBL/GenBank/DDBJ whole genome shotgun (WGS) entry which is preliminary data.</text>
</comment>
<feature type="chain" id="PRO_5035472677" evidence="1">
    <location>
        <begin position="20"/>
        <end position="63"/>
    </location>
</feature>
<feature type="signal peptide" evidence="1">
    <location>
        <begin position="1"/>
        <end position="19"/>
    </location>
</feature>
<dbReference type="OrthoDB" id="4957688at2759"/>